<keyword evidence="2" id="KW-0732">Signal</keyword>
<dbReference type="InterPro" id="IPR051200">
    <property type="entry name" value="Host-pathogen_enzymatic-act"/>
</dbReference>
<dbReference type="PROSITE" id="PS51257">
    <property type="entry name" value="PROKAR_LIPOPROTEIN"/>
    <property type="match status" value="1"/>
</dbReference>
<dbReference type="InterPro" id="IPR011047">
    <property type="entry name" value="Quinoprotein_ADH-like_sf"/>
</dbReference>
<feature type="region of interest" description="Disordered" evidence="1">
    <location>
        <begin position="21"/>
        <end position="72"/>
    </location>
</feature>
<dbReference type="EMBL" id="AP022610">
    <property type="protein sequence ID" value="BBZ26905.1"/>
    <property type="molecule type" value="Genomic_DNA"/>
</dbReference>
<dbReference type="PANTHER" id="PTHR47197">
    <property type="entry name" value="PROTEIN NIRF"/>
    <property type="match status" value="1"/>
</dbReference>
<dbReference type="Proteomes" id="UP000466517">
    <property type="component" value="Chromosome"/>
</dbReference>
<name>A0A7I7XC48_9MYCO</name>
<proteinExistence type="predicted"/>
<accession>A0A7I7XC48</accession>
<feature type="signal peptide" evidence="2">
    <location>
        <begin position="1"/>
        <end position="27"/>
    </location>
</feature>
<evidence type="ECO:0000313" key="3">
    <source>
        <dbReference type="EMBL" id="BBZ26905.1"/>
    </source>
</evidence>
<protein>
    <submittedName>
        <fullName evidence="3">Lipoprotein</fullName>
    </submittedName>
</protein>
<dbReference type="RefSeq" id="WP_179969645.1">
    <property type="nucleotide sequence ID" value="NZ_AP022610.1"/>
</dbReference>
<evidence type="ECO:0000256" key="2">
    <source>
        <dbReference type="SAM" id="SignalP"/>
    </source>
</evidence>
<feature type="chain" id="PRO_5029613297" evidence="2">
    <location>
        <begin position="28"/>
        <end position="370"/>
    </location>
</feature>
<reference evidence="3 4" key="1">
    <citation type="journal article" date="2019" name="Emerg. Microbes Infect.">
        <title>Comprehensive subspecies identification of 175 nontuberculous mycobacteria species based on 7547 genomic profiles.</title>
        <authorList>
            <person name="Matsumoto Y."/>
            <person name="Kinjo T."/>
            <person name="Motooka D."/>
            <person name="Nabeya D."/>
            <person name="Jung N."/>
            <person name="Uechi K."/>
            <person name="Horii T."/>
            <person name="Iida T."/>
            <person name="Fujita J."/>
            <person name="Nakamura S."/>
        </authorList>
    </citation>
    <scope>NUCLEOTIDE SEQUENCE [LARGE SCALE GENOMIC DNA]</scope>
    <source>
        <strain evidence="3 4">JCM 13574</strain>
    </source>
</reference>
<dbReference type="AlphaFoldDB" id="A0A7I7XC48"/>
<sequence length="370" mass="36675">MRPSLFCSLVIALAVAGCGGSSTTSSSSTSPSSATPSPSGSSAAAASTSPGFTPTHAPAAEPGRATPPAVPPVGRVVPIGNAPEGIVIGTSGVGAVAVRGPDGVELFDATTGAVRQTVPTSGAARHLELAGPDGPVLVPLEQSNELSEVSLADGKVLWTAQGVGRQPHDAVRTASGTVVVTNELGGGVVFVKDGAVVGTLPAGPFQPGGVAAVGNYAAVADVQGNGVWVYDGTTRQQVAQAPVGKKLTHAVGISDTLAAFADTDGGAVLIESVAPQITQVSRIDAPGNPYGLAYDAARHRLFVTLTASNVLRVVDLTDPTKPRIMGDLPTVQQSNSVAVDPRSGGVVVTGSDPDGSSSLQIITPDLLPAG</sequence>
<organism evidence="3 4">
    <name type="scientific">Mycolicibacterium madagascariense</name>
    <dbReference type="NCBI Taxonomy" id="212765"/>
    <lineage>
        <taxon>Bacteria</taxon>
        <taxon>Bacillati</taxon>
        <taxon>Actinomycetota</taxon>
        <taxon>Actinomycetes</taxon>
        <taxon>Mycobacteriales</taxon>
        <taxon>Mycobacteriaceae</taxon>
        <taxon>Mycolicibacterium</taxon>
    </lineage>
</organism>
<dbReference type="Gene3D" id="2.130.10.10">
    <property type="entry name" value="YVTN repeat-like/Quinoprotein amine dehydrogenase"/>
    <property type="match status" value="2"/>
</dbReference>
<evidence type="ECO:0000256" key="1">
    <source>
        <dbReference type="SAM" id="MobiDB-lite"/>
    </source>
</evidence>
<feature type="compositionally biased region" description="Low complexity" evidence="1">
    <location>
        <begin position="21"/>
        <end position="51"/>
    </location>
</feature>
<feature type="compositionally biased region" description="Low complexity" evidence="1">
    <location>
        <begin position="62"/>
        <end position="72"/>
    </location>
</feature>
<dbReference type="InterPro" id="IPR015943">
    <property type="entry name" value="WD40/YVTN_repeat-like_dom_sf"/>
</dbReference>
<evidence type="ECO:0000313" key="4">
    <source>
        <dbReference type="Proteomes" id="UP000466517"/>
    </source>
</evidence>
<dbReference type="PANTHER" id="PTHR47197:SF3">
    <property type="entry name" value="DIHYDRO-HEME D1 DEHYDROGENASE"/>
    <property type="match status" value="1"/>
</dbReference>
<keyword evidence="3" id="KW-0449">Lipoprotein</keyword>
<gene>
    <name evidence="3" type="ORF">MMAD_12000</name>
</gene>
<dbReference type="SUPFAM" id="SSF50998">
    <property type="entry name" value="Quinoprotein alcohol dehydrogenase-like"/>
    <property type="match status" value="1"/>
</dbReference>
<keyword evidence="4" id="KW-1185">Reference proteome</keyword>
<dbReference type="KEGG" id="mmag:MMAD_12000"/>